<dbReference type="InterPro" id="IPR051561">
    <property type="entry name" value="FRAS1_ECM"/>
</dbReference>
<dbReference type="InterPro" id="IPR001007">
    <property type="entry name" value="VWF_dom"/>
</dbReference>
<dbReference type="SUPFAM" id="SSF57603">
    <property type="entry name" value="FnI-like domain"/>
    <property type="match status" value="1"/>
</dbReference>
<keyword evidence="2" id="KW-0677">Repeat</keyword>
<dbReference type="EMBL" id="CAJOBC010001584">
    <property type="protein sequence ID" value="CAF3686626.1"/>
    <property type="molecule type" value="Genomic_DNA"/>
</dbReference>
<dbReference type="SMART" id="SM00214">
    <property type="entry name" value="VWC"/>
    <property type="match status" value="3"/>
</dbReference>
<dbReference type="Pfam" id="PF16184">
    <property type="entry name" value="Cadherin_3"/>
    <property type="match status" value="3"/>
</dbReference>
<dbReference type="Proteomes" id="UP000681722">
    <property type="component" value="Unassembled WGS sequence"/>
</dbReference>
<gene>
    <name evidence="6" type="ORF">GPM918_LOCUS8826</name>
    <name evidence="7" type="ORF">SRO942_LOCUS8827</name>
</gene>
<comment type="caution">
    <text evidence="6">The sequence shown here is derived from an EMBL/GenBank/DDBJ whole genome shotgun (WGS) entry which is preliminary data.</text>
</comment>
<accession>A0A813ZXL9</accession>
<feature type="domain" description="VWFC" evidence="5">
    <location>
        <begin position="1"/>
        <end position="52"/>
    </location>
</feature>
<evidence type="ECO:0000313" key="6">
    <source>
        <dbReference type="EMBL" id="CAF0904705.1"/>
    </source>
</evidence>
<dbReference type="InterPro" id="IPR039005">
    <property type="entry name" value="CSPG_rpt"/>
</dbReference>
<dbReference type="PROSITE" id="PS50184">
    <property type="entry name" value="VWFC_2"/>
    <property type="match status" value="2"/>
</dbReference>
<evidence type="ECO:0000259" key="5">
    <source>
        <dbReference type="PROSITE" id="PS50184"/>
    </source>
</evidence>
<proteinExistence type="predicted"/>
<evidence type="ECO:0000256" key="4">
    <source>
        <dbReference type="PROSITE-ProRule" id="PRU01201"/>
    </source>
</evidence>
<keyword evidence="1" id="KW-0732">Signal</keyword>
<dbReference type="PROSITE" id="PS51854">
    <property type="entry name" value="CSPG"/>
    <property type="match status" value="1"/>
</dbReference>
<dbReference type="Proteomes" id="UP000663829">
    <property type="component" value="Unassembled WGS sequence"/>
</dbReference>
<evidence type="ECO:0000313" key="7">
    <source>
        <dbReference type="EMBL" id="CAF3686626.1"/>
    </source>
</evidence>
<organism evidence="6 8">
    <name type="scientific">Didymodactylos carnosus</name>
    <dbReference type="NCBI Taxonomy" id="1234261"/>
    <lineage>
        <taxon>Eukaryota</taxon>
        <taxon>Metazoa</taxon>
        <taxon>Spiralia</taxon>
        <taxon>Gnathifera</taxon>
        <taxon>Rotifera</taxon>
        <taxon>Eurotatoria</taxon>
        <taxon>Bdelloidea</taxon>
        <taxon>Philodinida</taxon>
        <taxon>Philodinidae</taxon>
        <taxon>Didymodactylos</taxon>
    </lineage>
</organism>
<evidence type="ECO:0000256" key="1">
    <source>
        <dbReference type="ARBA" id="ARBA00022729"/>
    </source>
</evidence>
<dbReference type="AlphaFoldDB" id="A0A813ZXL9"/>
<dbReference type="Gene3D" id="2.10.70.10">
    <property type="entry name" value="Complement Module, domain 1"/>
    <property type="match status" value="1"/>
</dbReference>
<keyword evidence="8" id="KW-1185">Reference proteome</keyword>
<feature type="domain" description="VWFC" evidence="5">
    <location>
        <begin position="192"/>
        <end position="252"/>
    </location>
</feature>
<evidence type="ECO:0000313" key="8">
    <source>
        <dbReference type="Proteomes" id="UP000663829"/>
    </source>
</evidence>
<protein>
    <recommendedName>
        <fullName evidence="5">VWFC domain-containing protein</fullName>
    </recommendedName>
</protein>
<dbReference type="PANTHER" id="PTHR45739">
    <property type="entry name" value="MATRIX PROTEIN, PUTATIVE-RELATED"/>
    <property type="match status" value="1"/>
</dbReference>
<keyword evidence="3" id="KW-0325">Glycoprotein</keyword>
<reference evidence="6" key="1">
    <citation type="submission" date="2021-02" db="EMBL/GenBank/DDBJ databases">
        <authorList>
            <person name="Nowell W R."/>
        </authorList>
    </citation>
    <scope>NUCLEOTIDE SEQUENCE</scope>
</reference>
<name>A0A813ZXL9_9BILA</name>
<evidence type="ECO:0000256" key="2">
    <source>
        <dbReference type="ARBA" id="ARBA00022737"/>
    </source>
</evidence>
<dbReference type="GO" id="GO:0009653">
    <property type="term" value="P:anatomical structure morphogenesis"/>
    <property type="evidence" value="ECO:0007669"/>
    <property type="project" value="TreeGrafter"/>
</dbReference>
<dbReference type="OrthoDB" id="430044at2759"/>
<sequence>MINSEWENQHCQTCKCLNDSIVACQNRTCQMQECQKNERLTIDGLECCPTCSPLKQTCIHEGTLIHHNTVFYPYTCYMCLCRNGQLFCNDHCHKHQGTGCLFQNEIKPFNSTWSPFSCVVCQCLHLNNDQYHSVCYVKQCPLTPYCNGVNVVQYVRHHFALTDIRLNRCEALAQYEYLIRRRHSCCFECVRHSCSFYGETYFNGEIWYTSACQYCSCWMGNIHCKSVQCQYQFCLKNEIEERRHDSCCVNCRAPKTCHYHGQLLKEGTYTQIDECTLCTCSSQSQIECYEKCNNNRTVITRLFAHRNKSIKIDLSIFTFQDKTIPTYNAKLYYLGYSKLGILKSLSTNSTQMNYTDFQVGNVQYQSTILTNSTDVILLGILTNNEEFINDTYLPIRQFTSEQLNNGHIWYTPTKNALECKCIFNVEQEEECTNCDRIIFDHGLFDVSSIEDGNNKNYGKKLVHFVLMTRQMTRTSNLRQLVTIEYLHVEYSSDDKESMMRVHFEHRSGSGIKIYKFTKDDIIKGNILIRSKADGFYNEPVTYNFNLAAQNEMTPIRLNILTVDSQPLQFRENTMSINVAQLGMIPLLPSLFDINTPDIQIFDLYFSLIKFPTAGYLQNTIGTIFSSNVGIRYFELMNHTLYYFHTNINQTNDIISFDVTDGISSSIKTLIINVIPLISTKIGPTRLHESLLQLSIDEAAEIVIQRQHIGYTSLTSDEIKYKLLLVPRYGYLIKNTKQLVPSDTFTQTDIDMYMIRYQAPAEIGLLPISENIIFNVTDIQRFMMPLQMLLINIRSIDNQPPKLSLKTDIIEVIEGEYIYLDEKIISLFDIDSSLEQIHIIVDTLPVFGYIELTNKKQSVTSFTIIQILNRFIRYVQNDHYSNEPKRDKFKIYATDGINDSPLLTVIVNIKLVNDEQPILITQPVYASPFTRTILNTNFIHVFDVDTPVTNLTFILKTLPKYDSILMSVFDGNFTSETTTLRILIDDTVRYARLENRVLSMANGEKAIINRWILNLINDSIPTDSIIYRIRKASNFGRLTVNNSMTDHFTQTDINQDQVLFEHMLYETTGVIWFTFDLWINNQVQFENQKFLALIQDVSVSQFSYEDILTDQIVYVVVSFNFTTPKLESLLICVYDGKYKIYETFNILIYPQNSALINVQIVSPIEIKLHERIIINESILRIDSNESIDFDIERLPLYGQLEKLNENNRWTKVTVTIINSNDIKTNQISYKHINNTYSTDILTLNFMNNMEKTYFINNSKSSTEIVSIH</sequence>
<evidence type="ECO:0000256" key="3">
    <source>
        <dbReference type="ARBA" id="ARBA00023180"/>
    </source>
</evidence>
<dbReference type="PANTHER" id="PTHR45739:SF1">
    <property type="entry name" value="EXTRACELLULAR MATRIX ORGANIZING PROTEIN FRAS1"/>
    <property type="match status" value="1"/>
</dbReference>
<dbReference type="EMBL" id="CAJNOQ010001584">
    <property type="protein sequence ID" value="CAF0904705.1"/>
    <property type="molecule type" value="Genomic_DNA"/>
</dbReference>
<feature type="repeat" description="CSPG" evidence="4">
    <location>
        <begin position="799"/>
        <end position="893"/>
    </location>
</feature>